<dbReference type="SUPFAM" id="SSF54556">
    <property type="entry name" value="Chitinase insertion domain"/>
    <property type="match status" value="1"/>
</dbReference>
<dbReference type="RefSeq" id="XP_018326596.1">
    <property type="nucleotide sequence ID" value="XM_018471094.1"/>
</dbReference>
<dbReference type="PANTHER" id="PTHR11177:SF360">
    <property type="entry name" value="CHITINASE 4-RELATED"/>
    <property type="match status" value="1"/>
</dbReference>
<proteinExistence type="predicted"/>
<dbReference type="InterPro" id="IPR001223">
    <property type="entry name" value="Glyco_hydro18_cat"/>
</dbReference>
<protein>
    <submittedName>
        <fullName evidence="5">Endochitinase-like</fullName>
    </submittedName>
</protein>
<dbReference type="Gene3D" id="3.20.20.80">
    <property type="entry name" value="Glycosidases"/>
    <property type="match status" value="1"/>
</dbReference>
<dbReference type="GO" id="GO:0008061">
    <property type="term" value="F:chitin binding"/>
    <property type="evidence" value="ECO:0007669"/>
    <property type="project" value="InterPro"/>
</dbReference>
<dbReference type="InterPro" id="IPR017853">
    <property type="entry name" value="GH"/>
</dbReference>
<dbReference type="GeneID" id="108737910"/>
<accession>A0A1W4WRR1</accession>
<dbReference type="InParanoid" id="A0A1W4WRR1"/>
<dbReference type="KEGG" id="apln:108737910"/>
<evidence type="ECO:0000259" key="3">
    <source>
        <dbReference type="PROSITE" id="PS51910"/>
    </source>
</evidence>
<gene>
    <name evidence="5" type="primary">LOC108737910</name>
</gene>
<keyword evidence="1" id="KW-1015">Disulfide bond</keyword>
<dbReference type="InterPro" id="IPR029070">
    <property type="entry name" value="Chitinase_insertion_sf"/>
</dbReference>
<dbReference type="STRING" id="224129.A0A1W4WRR1"/>
<dbReference type="SUPFAM" id="SSF51445">
    <property type="entry name" value="(Trans)glycosidases"/>
    <property type="match status" value="1"/>
</dbReference>
<keyword evidence="4" id="KW-1185">Reference proteome</keyword>
<evidence type="ECO:0000313" key="4">
    <source>
        <dbReference type="Proteomes" id="UP000192223"/>
    </source>
</evidence>
<dbReference type="Pfam" id="PF00704">
    <property type="entry name" value="Glyco_hydro_18"/>
    <property type="match status" value="1"/>
</dbReference>
<dbReference type="GO" id="GO:0005975">
    <property type="term" value="P:carbohydrate metabolic process"/>
    <property type="evidence" value="ECO:0007669"/>
    <property type="project" value="InterPro"/>
</dbReference>
<keyword evidence="2" id="KW-0732">Signal</keyword>
<dbReference type="FunCoup" id="A0A1W4WRR1">
    <property type="interactions" value="43"/>
</dbReference>
<reference evidence="5" key="1">
    <citation type="submission" date="2025-08" db="UniProtKB">
        <authorList>
            <consortium name="RefSeq"/>
        </authorList>
    </citation>
    <scope>IDENTIFICATION</scope>
    <source>
        <tissue evidence="5">Entire body</tissue>
    </source>
</reference>
<feature type="chain" id="PRO_5010728129" evidence="2">
    <location>
        <begin position="22"/>
        <end position="384"/>
    </location>
</feature>
<dbReference type="InterPro" id="IPR011583">
    <property type="entry name" value="Chitinase_II/V-like_cat"/>
</dbReference>
<dbReference type="PROSITE" id="PS51910">
    <property type="entry name" value="GH18_2"/>
    <property type="match status" value="1"/>
</dbReference>
<dbReference type="FunFam" id="3.10.50.10:FF:000001">
    <property type="entry name" value="Chitinase 3-like 1"/>
    <property type="match status" value="1"/>
</dbReference>
<evidence type="ECO:0000313" key="5">
    <source>
        <dbReference type="RefSeq" id="XP_018326596.1"/>
    </source>
</evidence>
<dbReference type="InterPro" id="IPR050314">
    <property type="entry name" value="Glycosyl_Hydrlase_18"/>
</dbReference>
<organism evidence="4 5">
    <name type="scientific">Agrilus planipennis</name>
    <name type="common">Emerald ash borer</name>
    <name type="synonym">Agrilus marcopoli</name>
    <dbReference type="NCBI Taxonomy" id="224129"/>
    <lineage>
        <taxon>Eukaryota</taxon>
        <taxon>Metazoa</taxon>
        <taxon>Ecdysozoa</taxon>
        <taxon>Arthropoda</taxon>
        <taxon>Hexapoda</taxon>
        <taxon>Insecta</taxon>
        <taxon>Pterygota</taxon>
        <taxon>Neoptera</taxon>
        <taxon>Endopterygota</taxon>
        <taxon>Coleoptera</taxon>
        <taxon>Polyphaga</taxon>
        <taxon>Elateriformia</taxon>
        <taxon>Buprestoidea</taxon>
        <taxon>Buprestidae</taxon>
        <taxon>Agrilinae</taxon>
        <taxon>Agrilus</taxon>
    </lineage>
</organism>
<dbReference type="GO" id="GO:0006032">
    <property type="term" value="P:chitin catabolic process"/>
    <property type="evidence" value="ECO:0007669"/>
    <property type="project" value="TreeGrafter"/>
</dbReference>
<dbReference type="GO" id="GO:0005576">
    <property type="term" value="C:extracellular region"/>
    <property type="evidence" value="ECO:0007669"/>
    <property type="project" value="TreeGrafter"/>
</dbReference>
<dbReference type="GO" id="GO:0004568">
    <property type="term" value="F:chitinase activity"/>
    <property type="evidence" value="ECO:0007669"/>
    <property type="project" value="TreeGrafter"/>
</dbReference>
<dbReference type="AlphaFoldDB" id="A0A1W4WRR1"/>
<dbReference type="Gene3D" id="3.10.50.10">
    <property type="match status" value="1"/>
</dbReference>
<feature type="signal peptide" evidence="2">
    <location>
        <begin position="1"/>
        <end position="21"/>
    </location>
</feature>
<evidence type="ECO:0000256" key="2">
    <source>
        <dbReference type="SAM" id="SignalP"/>
    </source>
</evidence>
<name>A0A1W4WRR1_AGRPL</name>
<dbReference type="Proteomes" id="UP000192223">
    <property type="component" value="Unplaced"/>
</dbReference>
<feature type="domain" description="GH18" evidence="3">
    <location>
        <begin position="23"/>
        <end position="383"/>
    </location>
</feature>
<dbReference type="OrthoDB" id="73875at2759"/>
<sequence>MMKNLLLLVLCASALTAVVECAKVVGCYYGSWALYRQSIGRFSTENIDPSLCTHVYYCFLGLNRNTQEIEVFDSNVDLDRGGYRNFTGFKARYPNVKFSIAIGGWNQGSYAFSALCQNATKRARFIQQIIEFIKTYKFDGLELDWEYPTQRDSAYGAADKDNFMLLLKEIKQAFEPLGLLITVAVGSSPSYIGSAYDVPALSKVVDLINFMTYDIHGSWDGVAGINAPLYDPAGSTSVEAFVNSWLDAGVDPKKLIVGIPFYGKSYTLANASNNAIGAPITGGGEPGPYLLDSSNLVYYEILEKLQQGWTEVYDKNYQSPYAYSGNQWVGYDNVRSVLAKVRFACSKGLGGVMNWAIDEDDFGGYFGRKYPLLKAMNVMKRCRK</sequence>
<dbReference type="PANTHER" id="PTHR11177">
    <property type="entry name" value="CHITINASE"/>
    <property type="match status" value="1"/>
</dbReference>
<evidence type="ECO:0000256" key="1">
    <source>
        <dbReference type="ARBA" id="ARBA00023157"/>
    </source>
</evidence>
<dbReference type="SMART" id="SM00636">
    <property type="entry name" value="Glyco_18"/>
    <property type="match status" value="1"/>
</dbReference>